<dbReference type="Proteomes" id="UP001497512">
    <property type="component" value="Chromosome 16"/>
</dbReference>
<dbReference type="Gene3D" id="3.40.50.720">
    <property type="entry name" value="NAD(P)-binding Rossmann-like Domain"/>
    <property type="match status" value="1"/>
</dbReference>
<accession>A0ABP0U0S5</accession>
<keyword evidence="2" id="KW-0560">Oxidoreductase</keyword>
<dbReference type="InterPro" id="IPR051034">
    <property type="entry name" value="Mito_Enoyl-ACP_Reductase"/>
</dbReference>
<evidence type="ECO:0000313" key="4">
    <source>
        <dbReference type="Proteomes" id="UP001497512"/>
    </source>
</evidence>
<keyword evidence="4" id="KW-1185">Reference proteome</keyword>
<dbReference type="InterPro" id="IPR036291">
    <property type="entry name" value="NAD(P)-bd_dom_sf"/>
</dbReference>
<dbReference type="EMBL" id="OZ019908">
    <property type="protein sequence ID" value="CAK9207365.1"/>
    <property type="molecule type" value="Genomic_DNA"/>
</dbReference>
<reference evidence="3" key="1">
    <citation type="submission" date="2024-02" db="EMBL/GenBank/DDBJ databases">
        <authorList>
            <consortium name="ELIXIR-Norway"/>
            <consortium name="Elixir Norway"/>
        </authorList>
    </citation>
    <scope>NUCLEOTIDE SEQUENCE</scope>
</reference>
<organism evidence="3 4">
    <name type="scientific">Sphagnum troendelagicum</name>
    <dbReference type="NCBI Taxonomy" id="128251"/>
    <lineage>
        <taxon>Eukaryota</taxon>
        <taxon>Viridiplantae</taxon>
        <taxon>Streptophyta</taxon>
        <taxon>Embryophyta</taxon>
        <taxon>Bryophyta</taxon>
        <taxon>Sphagnophytina</taxon>
        <taxon>Sphagnopsida</taxon>
        <taxon>Sphagnales</taxon>
        <taxon>Sphagnaceae</taxon>
        <taxon>Sphagnum</taxon>
    </lineage>
</organism>
<dbReference type="PANTHER" id="PTHR43981:SF6">
    <property type="entry name" value="ALCOHOL DEHYDROGENASE-LIKE C-TERMINAL DOMAIN-CONTAINING PROTEIN"/>
    <property type="match status" value="1"/>
</dbReference>
<protein>
    <submittedName>
        <fullName evidence="3">Uncharacterized protein</fullName>
    </submittedName>
</protein>
<keyword evidence="1" id="KW-0521">NADP</keyword>
<dbReference type="PANTHER" id="PTHR43981">
    <property type="entry name" value="ENOYL-[ACYL-CARRIER-PROTEIN] REDUCTASE, MITOCHONDRIAL"/>
    <property type="match status" value="1"/>
</dbReference>
<evidence type="ECO:0000256" key="2">
    <source>
        <dbReference type="ARBA" id="ARBA00023002"/>
    </source>
</evidence>
<evidence type="ECO:0000313" key="3">
    <source>
        <dbReference type="EMBL" id="CAK9207365.1"/>
    </source>
</evidence>
<name>A0ABP0U0S5_9BRYO</name>
<gene>
    <name evidence="3" type="ORF">CSSPTR1EN2_LOCUS8762</name>
</gene>
<sequence length="191" mass="20585">MAMSAMKSVVLSSRSIPLLLPLGRRSNNAPVFVSSISTDSSSVAEKLLAAVHLRPGDVMVQNEADSDLGRAVIRTAKEKGITTINILANKPGAVEQIEILKRMGGDIVVTESYTNTWYMKRLLSDLPKPSVGLNSSEGSQATAVAKLLKEGGTFLTHGKSLPEEVAYPGADRRCVRWAEFLKAKKLTAKTF</sequence>
<proteinExistence type="predicted"/>
<evidence type="ECO:0000256" key="1">
    <source>
        <dbReference type="ARBA" id="ARBA00022857"/>
    </source>
</evidence>
<dbReference type="SUPFAM" id="SSF51735">
    <property type="entry name" value="NAD(P)-binding Rossmann-fold domains"/>
    <property type="match status" value="1"/>
</dbReference>